<accession>A0A232EG07</accession>
<dbReference type="Proteomes" id="UP000215335">
    <property type="component" value="Unassembled WGS sequence"/>
</dbReference>
<dbReference type="AlphaFoldDB" id="A0A232EG07"/>
<feature type="compositionally biased region" description="Basic and acidic residues" evidence="1">
    <location>
        <begin position="55"/>
        <end position="66"/>
    </location>
</feature>
<evidence type="ECO:0000313" key="2">
    <source>
        <dbReference type="EMBL" id="OXU17290.1"/>
    </source>
</evidence>
<name>A0A232EG07_9HYME</name>
<dbReference type="EMBL" id="NNAY01004890">
    <property type="protein sequence ID" value="OXU17290.1"/>
    <property type="molecule type" value="Genomic_DNA"/>
</dbReference>
<feature type="region of interest" description="Disordered" evidence="1">
    <location>
        <begin position="55"/>
        <end position="86"/>
    </location>
</feature>
<reference evidence="2 3" key="1">
    <citation type="journal article" date="2017" name="Curr. Biol.">
        <title>The Evolution of Venom by Co-option of Single-Copy Genes.</title>
        <authorList>
            <person name="Martinson E.O."/>
            <person name="Mrinalini"/>
            <person name="Kelkar Y.D."/>
            <person name="Chang C.H."/>
            <person name="Werren J.H."/>
        </authorList>
    </citation>
    <scope>NUCLEOTIDE SEQUENCE [LARGE SCALE GENOMIC DNA]</scope>
    <source>
        <strain evidence="2 3">Alberta</strain>
        <tissue evidence="2">Whole body</tissue>
    </source>
</reference>
<proteinExistence type="predicted"/>
<evidence type="ECO:0000313" key="3">
    <source>
        <dbReference type="Proteomes" id="UP000215335"/>
    </source>
</evidence>
<evidence type="ECO:0000256" key="1">
    <source>
        <dbReference type="SAM" id="MobiDB-lite"/>
    </source>
</evidence>
<protein>
    <submittedName>
        <fullName evidence="2">Uncharacterized protein</fullName>
    </submittedName>
</protein>
<feature type="compositionally biased region" description="Polar residues" evidence="1">
    <location>
        <begin position="73"/>
        <end position="86"/>
    </location>
</feature>
<keyword evidence="3" id="KW-1185">Reference proteome</keyword>
<gene>
    <name evidence="2" type="ORF">TSAR_003095</name>
</gene>
<comment type="caution">
    <text evidence="2">The sequence shown here is derived from an EMBL/GenBank/DDBJ whole genome shotgun (WGS) entry which is preliminary data.</text>
</comment>
<organism evidence="2 3">
    <name type="scientific">Trichomalopsis sarcophagae</name>
    <dbReference type="NCBI Taxonomy" id="543379"/>
    <lineage>
        <taxon>Eukaryota</taxon>
        <taxon>Metazoa</taxon>
        <taxon>Ecdysozoa</taxon>
        <taxon>Arthropoda</taxon>
        <taxon>Hexapoda</taxon>
        <taxon>Insecta</taxon>
        <taxon>Pterygota</taxon>
        <taxon>Neoptera</taxon>
        <taxon>Endopterygota</taxon>
        <taxon>Hymenoptera</taxon>
        <taxon>Apocrita</taxon>
        <taxon>Proctotrupomorpha</taxon>
        <taxon>Chalcidoidea</taxon>
        <taxon>Pteromalidae</taxon>
        <taxon>Pteromalinae</taxon>
        <taxon>Trichomalopsis</taxon>
    </lineage>
</organism>
<sequence length="86" mass="9459">MLNSLNVQRDHGKVSKRSSTVIELNKICIISYTQSSVLRCGIPALGKRDSIARWKQESEKGRDGASRKATISAVPTTQVSLSGWEQ</sequence>